<name>A0A4R5YD39_KOCRO</name>
<dbReference type="EMBL" id="SMZT01000005">
    <property type="protein sequence ID" value="TDL42057.1"/>
    <property type="molecule type" value="Genomic_DNA"/>
</dbReference>
<reference evidence="3 4" key="1">
    <citation type="submission" date="2019-03" db="EMBL/GenBank/DDBJ databases">
        <title>Genome Sequencing and Assembly of Various Microbes Isolated from Partially Reclaimed Soil and Acid Mine Drainage (AMD) Site.</title>
        <authorList>
            <person name="Steinbock B."/>
            <person name="Bechtold R."/>
            <person name="Sevigny J.L."/>
            <person name="Thomas D."/>
            <person name="Cuthill L.R."/>
            <person name="Aveiro Johannsen E.J."/>
            <person name="Thomas K."/>
            <person name="Ghosh A."/>
        </authorList>
    </citation>
    <scope>NUCLEOTIDE SEQUENCE [LARGE SCALE GENOMIC DNA]</scope>
    <source>
        <strain evidence="3 4">S-A3</strain>
    </source>
</reference>
<dbReference type="RefSeq" id="WP_133410901.1">
    <property type="nucleotide sequence ID" value="NZ_SMZT01000005.1"/>
</dbReference>
<accession>A0A4R5YD39</accession>
<organism evidence="3 4">
    <name type="scientific">Kocuria rosea</name>
    <name type="common">Deinococcus erythromyxa</name>
    <name type="synonym">Micrococcus rubens</name>
    <dbReference type="NCBI Taxonomy" id="1275"/>
    <lineage>
        <taxon>Bacteria</taxon>
        <taxon>Bacillati</taxon>
        <taxon>Actinomycetota</taxon>
        <taxon>Actinomycetes</taxon>
        <taxon>Micrococcales</taxon>
        <taxon>Micrococcaceae</taxon>
        <taxon>Kocuria</taxon>
    </lineage>
</organism>
<feature type="transmembrane region" description="Helical" evidence="2">
    <location>
        <begin position="64"/>
        <end position="86"/>
    </location>
</feature>
<evidence type="ECO:0000313" key="4">
    <source>
        <dbReference type="Proteomes" id="UP000295163"/>
    </source>
</evidence>
<keyword evidence="2" id="KW-1133">Transmembrane helix</keyword>
<sequence length="148" mass="14813">MSAALLSVLLGAGLIVASHLVTVLVARATAGTDGPVAAPVLAATYVLKVLLLGWVLLTVPAPGWLVPGWVAAGVLAALVVSLALAARAGARGTRTALGPVLDARRRAAAEHPDGPGAPGSAGDGTHDGTHDGRTPDDRKQDDHEHGRP</sequence>
<dbReference type="Proteomes" id="UP000295163">
    <property type="component" value="Unassembled WGS sequence"/>
</dbReference>
<dbReference type="GeneID" id="64348351"/>
<feature type="compositionally biased region" description="Basic and acidic residues" evidence="1">
    <location>
        <begin position="124"/>
        <end position="148"/>
    </location>
</feature>
<feature type="region of interest" description="Disordered" evidence="1">
    <location>
        <begin position="101"/>
        <end position="148"/>
    </location>
</feature>
<evidence type="ECO:0000256" key="1">
    <source>
        <dbReference type="SAM" id="MobiDB-lite"/>
    </source>
</evidence>
<gene>
    <name evidence="3" type="ORF">E2R59_13065</name>
</gene>
<protein>
    <submittedName>
        <fullName evidence="3">Uncharacterized protein</fullName>
    </submittedName>
</protein>
<comment type="caution">
    <text evidence="3">The sequence shown here is derived from an EMBL/GenBank/DDBJ whole genome shotgun (WGS) entry which is preliminary data.</text>
</comment>
<keyword evidence="2" id="KW-0472">Membrane</keyword>
<feature type="compositionally biased region" description="Basic and acidic residues" evidence="1">
    <location>
        <begin position="102"/>
        <end position="113"/>
    </location>
</feature>
<evidence type="ECO:0000256" key="2">
    <source>
        <dbReference type="SAM" id="Phobius"/>
    </source>
</evidence>
<feature type="transmembrane region" description="Helical" evidence="2">
    <location>
        <begin position="36"/>
        <end position="57"/>
    </location>
</feature>
<evidence type="ECO:0000313" key="3">
    <source>
        <dbReference type="EMBL" id="TDL42057.1"/>
    </source>
</evidence>
<proteinExistence type="predicted"/>
<dbReference type="AlphaFoldDB" id="A0A4R5YD39"/>
<keyword evidence="2" id="KW-0812">Transmembrane</keyword>